<reference evidence="3" key="3">
    <citation type="journal article" date="2004" name="Trends Parasitol.">
        <title>The Anopheles gambiae genome: an update.</title>
        <authorList>
            <person name="Mongin E."/>
            <person name="Louis C."/>
            <person name="Holt R.A."/>
            <person name="Birney E."/>
            <person name="Collins F.H."/>
        </authorList>
    </citation>
    <scope>NUCLEOTIDE SEQUENCE</scope>
    <source>
        <strain evidence="3">PEST</strain>
    </source>
</reference>
<reference evidence="3" key="2">
    <citation type="submission" date="2002-03" db="EMBL/GenBank/DDBJ databases">
        <authorList>
            <consortium name="The Anopheles Genome Sequencing Consortium"/>
        </authorList>
    </citation>
    <scope>NUCLEOTIDE SEQUENCE</scope>
    <source>
        <strain evidence="3">PEST</strain>
    </source>
</reference>
<protein>
    <submittedName>
        <fullName evidence="3">AGAP008254-PA</fullName>
    </submittedName>
</protein>
<reference evidence="3" key="1">
    <citation type="journal article" date="2002" name="Science">
        <title>The genome sequence of the malaria mosquito Anopheles gambiae.</title>
        <authorList>
            <person name="Holt R.A."/>
            <person name="Subramanian G.M."/>
            <person name="Halpern A."/>
            <person name="Sutton G.G."/>
            <person name="Charlab R."/>
            <person name="Nusskern D.R."/>
            <person name="Wincker P."/>
            <person name="Clark A.G."/>
            <person name="Ribeiro J.M."/>
            <person name="Wides R."/>
            <person name="Salzberg S.L."/>
            <person name="Loftus B."/>
            <person name="Yandell M."/>
            <person name="Majoros W.H."/>
            <person name="Rusch D.B."/>
            <person name="Lai Z."/>
            <person name="Kraft C.L."/>
            <person name="Abril J.F."/>
            <person name="Anthouard V."/>
            <person name="Arensburger P."/>
            <person name="Atkinson P.W."/>
            <person name="Baden H."/>
            <person name="de Berardinis V."/>
            <person name="Baldwin D."/>
            <person name="Benes V."/>
            <person name="Biedler J."/>
            <person name="Blass C."/>
            <person name="Bolanos R."/>
            <person name="Boscus D."/>
            <person name="Barnstead M."/>
            <person name="Cai S."/>
            <person name="Center A."/>
            <person name="Chaturverdi K."/>
            <person name="Christophides G.K."/>
            <person name="Chrystal M.A."/>
            <person name="Clamp M."/>
            <person name="Cravchik A."/>
            <person name="Curwen V."/>
            <person name="Dana A."/>
            <person name="Delcher A."/>
            <person name="Dew I."/>
            <person name="Evans C.A."/>
            <person name="Flanigan M."/>
            <person name="Grundschober-Freimoser A."/>
            <person name="Friedli L."/>
            <person name="Gu Z."/>
            <person name="Guan P."/>
            <person name="Guigo R."/>
            <person name="Hillenmeyer M.E."/>
            <person name="Hladun S.L."/>
            <person name="Hogan J.R."/>
            <person name="Hong Y.S."/>
            <person name="Hoover J."/>
            <person name="Jaillon O."/>
            <person name="Ke Z."/>
            <person name="Kodira C."/>
            <person name="Kokoza E."/>
            <person name="Koutsos A."/>
            <person name="Letunic I."/>
            <person name="Levitsky A."/>
            <person name="Liang Y."/>
            <person name="Lin J.J."/>
            <person name="Lobo N.F."/>
            <person name="Lopez J.R."/>
            <person name="Malek J.A."/>
            <person name="McIntosh T.C."/>
            <person name="Meister S."/>
            <person name="Miller J."/>
            <person name="Mobarry C."/>
            <person name="Mongin E."/>
            <person name="Murphy S.D."/>
            <person name="O'Brochta D.A."/>
            <person name="Pfannkoch C."/>
            <person name="Qi R."/>
            <person name="Regier M.A."/>
            <person name="Remington K."/>
            <person name="Shao H."/>
            <person name="Sharakhova M.V."/>
            <person name="Sitter C.D."/>
            <person name="Shetty J."/>
            <person name="Smith T.J."/>
            <person name="Strong R."/>
            <person name="Sun J."/>
            <person name="Thomasova D."/>
            <person name="Ton L.Q."/>
            <person name="Topalis P."/>
            <person name="Tu Z."/>
            <person name="Unger M.F."/>
            <person name="Walenz B."/>
            <person name="Wang A."/>
            <person name="Wang J."/>
            <person name="Wang M."/>
            <person name="Wang X."/>
            <person name="Woodford K.J."/>
            <person name="Wortman J.R."/>
            <person name="Wu M."/>
            <person name="Yao A."/>
            <person name="Zdobnov E.M."/>
            <person name="Zhang H."/>
            <person name="Zhao Q."/>
            <person name="Zhao S."/>
            <person name="Zhu S.C."/>
            <person name="Zhimulev I."/>
            <person name="Coluzzi M."/>
            <person name="della Torre A."/>
            <person name="Roth C.W."/>
            <person name="Louis C."/>
            <person name="Kalush F."/>
            <person name="Mural R.J."/>
            <person name="Myers E.W."/>
            <person name="Adams M.D."/>
            <person name="Smith H.O."/>
            <person name="Broder S."/>
            <person name="Gardner M.J."/>
            <person name="Fraser C.M."/>
            <person name="Birney E."/>
            <person name="Bork P."/>
            <person name="Brey P.T."/>
            <person name="Venter J.C."/>
            <person name="Weissenbach J."/>
            <person name="Kafatos F.C."/>
            <person name="Collins F.H."/>
            <person name="Hoffman S.L."/>
        </authorList>
    </citation>
    <scope>NUCLEOTIDE SEQUENCE [LARGE SCALE GENOMIC DNA]</scope>
    <source>
        <strain evidence="3">PEST</strain>
    </source>
</reference>
<keyword evidence="2" id="KW-0812">Transmembrane</keyword>
<keyword evidence="2" id="KW-0472">Membrane</keyword>
<comment type="caution">
    <text evidence="3">The sequence shown here is derived from an EMBL/GenBank/DDBJ whole genome shotgun (WGS) entry which is preliminary data.</text>
</comment>
<gene>
    <name evidence="3" type="ORF">AgaP_AGAP008254</name>
</gene>
<dbReference type="PaxDb" id="7165-AGAP008254-PA"/>
<evidence type="ECO:0000313" key="3">
    <source>
        <dbReference type="EMBL" id="EAU76329.1"/>
    </source>
</evidence>
<proteinExistence type="predicted"/>
<accession>A0NF33</accession>
<sequence length="56" mass="6201">MGPTDKLTTADRRHHHHRTMTAPPPARWALGGVTMCLLLLTASVVQTGPVIRSRRM</sequence>
<evidence type="ECO:0000256" key="2">
    <source>
        <dbReference type="SAM" id="Phobius"/>
    </source>
</evidence>
<dbReference type="AlphaFoldDB" id="A0NF33"/>
<evidence type="ECO:0000256" key="1">
    <source>
        <dbReference type="SAM" id="MobiDB-lite"/>
    </source>
</evidence>
<reference evidence="3" key="4">
    <citation type="journal article" date="2007" name="Genome Biol.">
        <title>Update of the Anopheles gambiae PEST genome assembly.</title>
        <authorList>
            <person name="Sharakhova M.V."/>
            <person name="Hammond M.P."/>
            <person name="Lobo N.F."/>
            <person name="Krzywinski J."/>
            <person name="Unger M.F."/>
            <person name="Hillenmeyer M.E."/>
            <person name="Bruggner R.V."/>
            <person name="Birney E."/>
            <person name="Collins F.H."/>
        </authorList>
    </citation>
    <scope>NUCLEOTIDE SEQUENCE</scope>
    <source>
        <strain evidence="3">PEST</strain>
    </source>
</reference>
<reference evidence="3" key="5">
    <citation type="submission" date="2011-05" db="EMBL/GenBank/DDBJ databases">
        <authorList>
            <consortium name="VectorBase"/>
        </authorList>
    </citation>
    <scope>NUCLEOTIDE SEQUENCE</scope>
    <source>
        <strain evidence="3">PEST</strain>
    </source>
</reference>
<feature type="non-terminal residue" evidence="3">
    <location>
        <position position="56"/>
    </location>
</feature>
<keyword evidence="2" id="KW-1133">Transmembrane helix</keyword>
<dbReference type="EMBL" id="AAAB01008964">
    <property type="protein sequence ID" value="EAU76329.1"/>
    <property type="molecule type" value="Genomic_DNA"/>
</dbReference>
<dbReference type="HOGENOM" id="CLU_351140_0_0_1"/>
<organism evidence="3">
    <name type="scientific">Anopheles gambiae</name>
    <name type="common">African malaria mosquito</name>
    <dbReference type="NCBI Taxonomy" id="7165"/>
    <lineage>
        <taxon>Eukaryota</taxon>
        <taxon>Metazoa</taxon>
        <taxon>Ecdysozoa</taxon>
        <taxon>Arthropoda</taxon>
        <taxon>Hexapoda</taxon>
        <taxon>Insecta</taxon>
        <taxon>Pterygota</taxon>
        <taxon>Neoptera</taxon>
        <taxon>Endopterygota</taxon>
        <taxon>Diptera</taxon>
        <taxon>Nematocera</taxon>
        <taxon>Culicoidea</taxon>
        <taxon>Culicidae</taxon>
        <taxon>Anophelinae</taxon>
        <taxon>Anopheles</taxon>
    </lineage>
</organism>
<name>A0NF33_ANOGA</name>
<feature type="region of interest" description="Disordered" evidence="1">
    <location>
        <begin position="1"/>
        <end position="24"/>
    </location>
</feature>
<dbReference type="eggNOG" id="ENOG502S40M">
    <property type="taxonomic scope" value="Eukaryota"/>
</dbReference>
<dbReference type="KEGG" id="aga:4578107"/>
<feature type="transmembrane region" description="Helical" evidence="2">
    <location>
        <begin position="28"/>
        <end position="51"/>
    </location>
</feature>